<feature type="region of interest" description="Disordered" evidence="1">
    <location>
        <begin position="1"/>
        <end position="33"/>
    </location>
</feature>
<feature type="compositionally biased region" description="Low complexity" evidence="1">
    <location>
        <begin position="11"/>
        <end position="27"/>
    </location>
</feature>
<evidence type="ECO:0000256" key="1">
    <source>
        <dbReference type="SAM" id="MobiDB-lite"/>
    </source>
</evidence>
<gene>
    <name evidence="2" type="ORF">NDU88_005761</name>
</gene>
<dbReference type="Proteomes" id="UP001066276">
    <property type="component" value="Chromosome 1_1"/>
</dbReference>
<keyword evidence="3" id="KW-1185">Reference proteome</keyword>
<evidence type="ECO:0000313" key="3">
    <source>
        <dbReference type="Proteomes" id="UP001066276"/>
    </source>
</evidence>
<protein>
    <submittedName>
        <fullName evidence="2">Uncharacterized protein</fullName>
    </submittedName>
</protein>
<evidence type="ECO:0000313" key="2">
    <source>
        <dbReference type="EMBL" id="KAJ1218178.1"/>
    </source>
</evidence>
<proteinExistence type="predicted"/>
<accession>A0AAV7WVL1</accession>
<comment type="caution">
    <text evidence="2">The sequence shown here is derived from an EMBL/GenBank/DDBJ whole genome shotgun (WGS) entry which is preliminary data.</text>
</comment>
<dbReference type="AlphaFoldDB" id="A0AAV7WVL1"/>
<dbReference type="EMBL" id="JANPWB010000001">
    <property type="protein sequence ID" value="KAJ1218178.1"/>
    <property type="molecule type" value="Genomic_DNA"/>
</dbReference>
<organism evidence="2 3">
    <name type="scientific">Pleurodeles waltl</name>
    <name type="common">Iberian ribbed newt</name>
    <dbReference type="NCBI Taxonomy" id="8319"/>
    <lineage>
        <taxon>Eukaryota</taxon>
        <taxon>Metazoa</taxon>
        <taxon>Chordata</taxon>
        <taxon>Craniata</taxon>
        <taxon>Vertebrata</taxon>
        <taxon>Euteleostomi</taxon>
        <taxon>Amphibia</taxon>
        <taxon>Batrachia</taxon>
        <taxon>Caudata</taxon>
        <taxon>Salamandroidea</taxon>
        <taxon>Salamandridae</taxon>
        <taxon>Pleurodelinae</taxon>
        <taxon>Pleurodeles</taxon>
    </lineage>
</organism>
<sequence length="107" mass="11669">MCQGAAHIPLRGNRGSGRTSKSSGTARETPMEKVRKALTVEEEVAGKTTLRLAAKANYYSRNTNIWESLGTPESLKDVLALPIKKAGMEVWGELFCEGNLLSSEELM</sequence>
<reference evidence="2" key="1">
    <citation type="journal article" date="2022" name="bioRxiv">
        <title>Sequencing and chromosome-scale assembly of the giantPleurodeles waltlgenome.</title>
        <authorList>
            <person name="Brown T."/>
            <person name="Elewa A."/>
            <person name="Iarovenko S."/>
            <person name="Subramanian E."/>
            <person name="Araus A.J."/>
            <person name="Petzold A."/>
            <person name="Susuki M."/>
            <person name="Suzuki K.-i.T."/>
            <person name="Hayashi T."/>
            <person name="Toyoda A."/>
            <person name="Oliveira C."/>
            <person name="Osipova E."/>
            <person name="Leigh N.D."/>
            <person name="Simon A."/>
            <person name="Yun M.H."/>
        </authorList>
    </citation>
    <scope>NUCLEOTIDE SEQUENCE</scope>
    <source>
        <strain evidence="2">20211129_DDA</strain>
        <tissue evidence="2">Liver</tissue>
    </source>
</reference>
<name>A0AAV7WVL1_PLEWA</name>